<proteinExistence type="predicted"/>
<organism evidence="2 3">
    <name type="scientific">Hydrogenophilus thermoluteolus</name>
    <name type="common">Pseudomonas hydrogenothermophila</name>
    <dbReference type="NCBI Taxonomy" id="297"/>
    <lineage>
        <taxon>Bacteria</taxon>
        <taxon>Pseudomonadati</taxon>
        <taxon>Pseudomonadota</taxon>
        <taxon>Hydrogenophilia</taxon>
        <taxon>Hydrogenophilales</taxon>
        <taxon>Hydrogenophilaceae</taxon>
        <taxon>Hydrogenophilus</taxon>
    </lineage>
</organism>
<protein>
    <submittedName>
        <fullName evidence="2">Meta-pathway phenol degradation-like protein</fullName>
    </submittedName>
</protein>
<keyword evidence="1" id="KW-0732">Signal</keyword>
<evidence type="ECO:0000313" key="3">
    <source>
        <dbReference type="Proteomes" id="UP000262004"/>
    </source>
</evidence>
<reference evidence="2 3" key="1">
    <citation type="submission" date="2018-04" db="EMBL/GenBank/DDBJ databases">
        <title>Complete genome sequence of Hydrogenophilus thermoluteolus TH-1.</title>
        <authorList>
            <person name="Arai H."/>
        </authorList>
    </citation>
    <scope>NUCLEOTIDE SEQUENCE [LARGE SCALE GENOMIC DNA]</scope>
    <source>
        <strain evidence="2 3">TH-1</strain>
    </source>
</reference>
<accession>A0A2Z6DV56</accession>
<dbReference type="OrthoDB" id="8639774at2"/>
<dbReference type="KEGG" id="htl:HPTL_0044"/>
<evidence type="ECO:0000256" key="1">
    <source>
        <dbReference type="SAM" id="SignalP"/>
    </source>
</evidence>
<keyword evidence="3" id="KW-1185">Reference proteome</keyword>
<dbReference type="InterPro" id="IPR025737">
    <property type="entry name" value="FApF"/>
</dbReference>
<dbReference type="AlphaFoldDB" id="A0A2Z6DV56"/>
<dbReference type="EMBL" id="AP018558">
    <property type="protein sequence ID" value="BBD76314.1"/>
    <property type="molecule type" value="Genomic_DNA"/>
</dbReference>
<gene>
    <name evidence="2" type="ORF">HPTL_0044</name>
</gene>
<dbReference type="Proteomes" id="UP000262004">
    <property type="component" value="Chromosome"/>
</dbReference>
<feature type="chain" id="PRO_5016446895" evidence="1">
    <location>
        <begin position="25"/>
        <end position="291"/>
    </location>
</feature>
<evidence type="ECO:0000313" key="2">
    <source>
        <dbReference type="EMBL" id="BBD76314.1"/>
    </source>
</evidence>
<sequence>MRKASKLAFAVSCMTMAMSGIAHAGGHYVPGVEGIQAASVPPPGKYYLGYLVNYNIDKIDGAPGQNDGTVTALANRFVWITNQKFLGADYGLEAIVPLQSTSFTFNGIGYSGSSRGLGDVFLGPVVLGWHGSNWDSVFALGLWFDNGDFSATNPSSVGKGYKSTMWTLGGTVYPDSAKTWSISALARYEQNGKQDQTGITPGDGLSIEWGIGKQIGGGKQLGLVGYYQKQTTKDSGPGALPVKPSKSAIGVQFDYPLMEHGVILKFAGYHEVSSNSDAKGNLFRVTLIKVF</sequence>
<dbReference type="Pfam" id="PF13557">
    <property type="entry name" value="Phenol_MetA_deg"/>
    <property type="match status" value="1"/>
</dbReference>
<dbReference type="RefSeq" id="WP_119334170.1">
    <property type="nucleotide sequence ID" value="NZ_AP018558.1"/>
</dbReference>
<feature type="signal peptide" evidence="1">
    <location>
        <begin position="1"/>
        <end position="24"/>
    </location>
</feature>
<name>A0A2Z6DV56_HYDTE</name>